<reference evidence="3 4" key="1">
    <citation type="submission" date="2019-03" db="EMBL/GenBank/DDBJ databases">
        <title>Genomics of glacier-inhabiting Cryobacterium strains.</title>
        <authorList>
            <person name="Liu Q."/>
            <person name="Xin Y.-H."/>
        </authorList>
    </citation>
    <scope>NUCLEOTIDE SEQUENCE [LARGE SCALE GENOMIC DNA]</scope>
    <source>
        <strain evidence="4">TMT1-22</strain>
    </source>
</reference>
<keyword evidence="1" id="KW-1133">Transmembrane helix</keyword>
<keyword evidence="1" id="KW-0472">Membrane</keyword>
<dbReference type="PANTHER" id="PTHR36834:SF1">
    <property type="entry name" value="INTEGRAL MEMBRANE PROTEIN"/>
    <property type="match status" value="1"/>
</dbReference>
<evidence type="ECO:0000313" key="3">
    <source>
        <dbReference type="EMBL" id="TFC48921.1"/>
    </source>
</evidence>
<dbReference type="InterPro" id="IPR006976">
    <property type="entry name" value="VanZ-like"/>
</dbReference>
<feature type="transmembrane region" description="Helical" evidence="1">
    <location>
        <begin position="121"/>
        <end position="139"/>
    </location>
</feature>
<proteinExistence type="predicted"/>
<protein>
    <submittedName>
        <fullName evidence="3">VanZ family protein</fullName>
    </submittedName>
</protein>
<comment type="caution">
    <text evidence="3">The sequence shown here is derived from an EMBL/GenBank/DDBJ whole genome shotgun (WGS) entry which is preliminary data.</text>
</comment>
<dbReference type="PANTHER" id="PTHR36834">
    <property type="entry name" value="MEMBRANE PROTEIN-RELATED"/>
    <property type="match status" value="1"/>
</dbReference>
<feature type="domain" description="VanZ-like" evidence="2">
    <location>
        <begin position="45"/>
        <end position="167"/>
    </location>
</feature>
<dbReference type="AlphaFoldDB" id="A0AAQ2C783"/>
<feature type="transmembrane region" description="Helical" evidence="1">
    <location>
        <begin position="193"/>
        <end position="212"/>
    </location>
</feature>
<sequence>MSDVLGVLTHLPAAAGAAAIIYGLVYFGLRRLRPRPRLHVLVAEYALVAWASLFLFVTQFMQFGNGLGKLFNLIPLRSFYIAWNYGIENAESLAQVGLNVVITAPLGFLLPVVSSRRFHRFTPILLVGLALTVATELSQMTTGRSADIDDVLANSVGVVVGYSLNVLVQAAAGYRRRHATHPTLAVRQRPERLIAAISTLALACAPFIAVVAKNNLDPVGHVYYGQILPTEVDTSGPVSPDGGESAIYRNVQLESTTALLARLRGYTGSSDSCSFADETWTCATGTSKRLFVDAFNRWSIAYDYGDSRAPNVDLIPEEPLAVDHAHVALRALHVDPDTLAYVGLADGWGDPYRHLVFRQRVQTKGQMVWGNVTVTIGANGSVVEVSDRRTYNALYERVSTISPQASLRIAAEVGLDGGPGTAEISDLQASFWFNEDTGYLIPTWQVSAEYTSGGGQTLDWESNIDARR</sequence>
<feature type="transmembrane region" description="Helical" evidence="1">
    <location>
        <begin position="93"/>
        <end position="114"/>
    </location>
</feature>
<feature type="transmembrane region" description="Helical" evidence="1">
    <location>
        <begin position="6"/>
        <end position="29"/>
    </location>
</feature>
<feature type="transmembrane region" description="Helical" evidence="1">
    <location>
        <begin position="151"/>
        <end position="172"/>
    </location>
</feature>
<organism evidence="3 4">
    <name type="scientific">Cryobacterium shii</name>
    <dbReference type="NCBI Taxonomy" id="1259235"/>
    <lineage>
        <taxon>Bacteria</taxon>
        <taxon>Bacillati</taxon>
        <taxon>Actinomycetota</taxon>
        <taxon>Actinomycetes</taxon>
        <taxon>Micrococcales</taxon>
        <taxon>Microbacteriaceae</taxon>
        <taxon>Cryobacterium</taxon>
    </lineage>
</organism>
<evidence type="ECO:0000313" key="4">
    <source>
        <dbReference type="Proteomes" id="UP000297403"/>
    </source>
</evidence>
<dbReference type="RefSeq" id="WP_134451233.1">
    <property type="nucleotide sequence ID" value="NZ_SOFY01000031.1"/>
</dbReference>
<accession>A0AAQ2C783</accession>
<keyword evidence="4" id="KW-1185">Reference proteome</keyword>
<dbReference type="EMBL" id="SOFY01000031">
    <property type="protein sequence ID" value="TFC48921.1"/>
    <property type="molecule type" value="Genomic_DNA"/>
</dbReference>
<dbReference type="InterPro" id="IPR053150">
    <property type="entry name" value="Teicoplanin_resist-assoc"/>
</dbReference>
<feature type="transmembrane region" description="Helical" evidence="1">
    <location>
        <begin position="41"/>
        <end position="61"/>
    </location>
</feature>
<gene>
    <name evidence="3" type="ORF">E3O49_06845</name>
</gene>
<name>A0AAQ2C783_9MICO</name>
<keyword evidence="1" id="KW-0812">Transmembrane</keyword>
<dbReference type="Pfam" id="PF04892">
    <property type="entry name" value="VanZ"/>
    <property type="match status" value="1"/>
</dbReference>
<dbReference type="Proteomes" id="UP000297403">
    <property type="component" value="Unassembled WGS sequence"/>
</dbReference>
<evidence type="ECO:0000259" key="2">
    <source>
        <dbReference type="Pfam" id="PF04892"/>
    </source>
</evidence>
<evidence type="ECO:0000256" key="1">
    <source>
        <dbReference type="SAM" id="Phobius"/>
    </source>
</evidence>